<organism evidence="2">
    <name type="scientific">Laccaria bicolor (strain S238N-H82 / ATCC MYA-4686)</name>
    <name type="common">Bicoloured deceiver</name>
    <name type="synonym">Laccaria laccata var. bicolor</name>
    <dbReference type="NCBI Taxonomy" id="486041"/>
    <lineage>
        <taxon>Eukaryota</taxon>
        <taxon>Fungi</taxon>
        <taxon>Dikarya</taxon>
        <taxon>Basidiomycota</taxon>
        <taxon>Agaricomycotina</taxon>
        <taxon>Agaricomycetes</taxon>
        <taxon>Agaricomycetidae</taxon>
        <taxon>Agaricales</taxon>
        <taxon>Agaricineae</taxon>
        <taxon>Hydnangiaceae</taxon>
        <taxon>Laccaria</taxon>
    </lineage>
</organism>
<dbReference type="OrthoDB" id="10564812at2759"/>
<gene>
    <name evidence="1" type="ORF">LACBIDRAFT_324733</name>
</gene>
<dbReference type="GeneID" id="6074020"/>
<keyword evidence="2" id="KW-1185">Reference proteome</keyword>
<dbReference type="HOGENOM" id="CLU_1326571_0_0_1"/>
<evidence type="ECO:0000313" key="1">
    <source>
        <dbReference type="EMBL" id="EDR11161.1"/>
    </source>
</evidence>
<proteinExistence type="predicted"/>
<accession>B0D2V7</accession>
<dbReference type="InParanoid" id="B0D2V7"/>
<name>B0D2V7_LACBS</name>
<dbReference type="RefSeq" id="XP_001878462.1">
    <property type="nucleotide sequence ID" value="XM_001878427.1"/>
</dbReference>
<dbReference type="EMBL" id="DS547096">
    <property type="protein sequence ID" value="EDR11161.1"/>
    <property type="molecule type" value="Genomic_DNA"/>
</dbReference>
<dbReference type="Proteomes" id="UP000001194">
    <property type="component" value="Unassembled WGS sequence"/>
</dbReference>
<evidence type="ECO:0000313" key="2">
    <source>
        <dbReference type="Proteomes" id="UP000001194"/>
    </source>
</evidence>
<protein>
    <submittedName>
        <fullName evidence="1">Predicted protein</fullName>
    </submittedName>
</protein>
<dbReference type="AlphaFoldDB" id="B0D2V7"/>
<dbReference type="KEGG" id="lbc:LACBIDRAFT_324733"/>
<reference evidence="1 2" key="1">
    <citation type="journal article" date="2008" name="Nature">
        <title>The genome of Laccaria bicolor provides insights into mycorrhizal symbiosis.</title>
        <authorList>
            <person name="Martin F."/>
            <person name="Aerts A."/>
            <person name="Ahren D."/>
            <person name="Brun A."/>
            <person name="Danchin E.G.J."/>
            <person name="Duchaussoy F."/>
            <person name="Gibon J."/>
            <person name="Kohler A."/>
            <person name="Lindquist E."/>
            <person name="Pereda V."/>
            <person name="Salamov A."/>
            <person name="Shapiro H.J."/>
            <person name="Wuyts J."/>
            <person name="Blaudez D."/>
            <person name="Buee M."/>
            <person name="Brokstein P."/>
            <person name="Canbaeck B."/>
            <person name="Cohen D."/>
            <person name="Courty P.E."/>
            <person name="Coutinho P.M."/>
            <person name="Delaruelle C."/>
            <person name="Detter J.C."/>
            <person name="Deveau A."/>
            <person name="DiFazio S."/>
            <person name="Duplessis S."/>
            <person name="Fraissinet-Tachet L."/>
            <person name="Lucic E."/>
            <person name="Frey-Klett P."/>
            <person name="Fourrey C."/>
            <person name="Feussner I."/>
            <person name="Gay G."/>
            <person name="Grimwood J."/>
            <person name="Hoegger P.J."/>
            <person name="Jain P."/>
            <person name="Kilaru S."/>
            <person name="Labbe J."/>
            <person name="Lin Y.C."/>
            <person name="Legue V."/>
            <person name="Le Tacon F."/>
            <person name="Marmeisse R."/>
            <person name="Melayah D."/>
            <person name="Montanini B."/>
            <person name="Muratet M."/>
            <person name="Nehls U."/>
            <person name="Niculita-Hirzel H."/>
            <person name="Oudot-Le Secq M.P."/>
            <person name="Peter M."/>
            <person name="Quesneville H."/>
            <person name="Rajashekar B."/>
            <person name="Reich M."/>
            <person name="Rouhier N."/>
            <person name="Schmutz J."/>
            <person name="Yin T."/>
            <person name="Chalot M."/>
            <person name="Henrissat B."/>
            <person name="Kuees U."/>
            <person name="Lucas S."/>
            <person name="Van de Peer Y."/>
            <person name="Podila G.K."/>
            <person name="Polle A."/>
            <person name="Pukkila P.J."/>
            <person name="Richardson P.M."/>
            <person name="Rouze P."/>
            <person name="Sanders I.R."/>
            <person name="Stajich J.E."/>
            <person name="Tunlid A."/>
            <person name="Tuskan G."/>
            <person name="Grigoriev I.V."/>
        </authorList>
    </citation>
    <scope>NUCLEOTIDE SEQUENCE [LARGE SCALE GENOMIC DNA]</scope>
    <source>
        <strain evidence="2">S238N-H82 / ATCC MYA-4686</strain>
    </source>
</reference>
<sequence length="207" mass="23353">MSSSVGSSVFQDLPCQRSSTFEYEEIQTGYWKFKIGGFDAMCCERLPHDKGVNRVCVNVWLLAPPFNIASTRPPSTFLISMVACRTCPPILCWPNPRPVDLWSTYFRSNGRFLHRAISSSVVPYAGSISLENVKKDLGPFGDEQIDRVSWPPYKCKFNLDCGRLVKFSSGWESNDILLVSSALRWISAFFWILPTRMFCFAVPPTGG</sequence>